<dbReference type="AlphaFoldDB" id="A0A1B0BZ96"/>
<organism evidence="3 4">
    <name type="scientific">Glossina palpalis gambiensis</name>
    <dbReference type="NCBI Taxonomy" id="67801"/>
    <lineage>
        <taxon>Eukaryota</taxon>
        <taxon>Metazoa</taxon>
        <taxon>Ecdysozoa</taxon>
        <taxon>Arthropoda</taxon>
        <taxon>Hexapoda</taxon>
        <taxon>Insecta</taxon>
        <taxon>Pterygota</taxon>
        <taxon>Neoptera</taxon>
        <taxon>Endopterygota</taxon>
        <taxon>Diptera</taxon>
        <taxon>Brachycera</taxon>
        <taxon>Muscomorpha</taxon>
        <taxon>Hippoboscoidea</taxon>
        <taxon>Glossinidae</taxon>
        <taxon>Glossina</taxon>
    </lineage>
</organism>
<dbReference type="EnsemblMetazoa" id="GPPI044921-RA">
    <property type="protein sequence ID" value="GPPI044921-PA"/>
    <property type="gene ID" value="GPPI044921"/>
</dbReference>
<feature type="region of interest" description="Disordered" evidence="2">
    <location>
        <begin position="21"/>
        <end position="40"/>
    </location>
</feature>
<dbReference type="Proteomes" id="UP000092460">
    <property type="component" value="Unassembled WGS sequence"/>
</dbReference>
<reference evidence="4" key="1">
    <citation type="submission" date="2015-01" db="EMBL/GenBank/DDBJ databases">
        <authorList>
            <person name="Aksoy S."/>
            <person name="Warren W."/>
            <person name="Wilson R.K."/>
        </authorList>
    </citation>
    <scope>NUCLEOTIDE SEQUENCE [LARGE SCALE GENOMIC DNA]</scope>
    <source>
        <strain evidence="4">IAEA</strain>
    </source>
</reference>
<name>A0A1B0BZ96_9MUSC</name>
<dbReference type="VEuPathDB" id="VectorBase:GPPI044921"/>
<dbReference type="EMBL" id="JXJN01023030">
    <property type="status" value="NOT_ANNOTATED_CDS"/>
    <property type="molecule type" value="Genomic_DNA"/>
</dbReference>
<reference evidence="3" key="2">
    <citation type="submission" date="2020-05" db="UniProtKB">
        <authorList>
            <consortium name="EnsemblMetazoa"/>
        </authorList>
    </citation>
    <scope>IDENTIFICATION</scope>
    <source>
        <strain evidence="3">IAEA</strain>
    </source>
</reference>
<dbReference type="STRING" id="67801.A0A1B0BZ96"/>
<evidence type="ECO:0000313" key="4">
    <source>
        <dbReference type="Proteomes" id="UP000092460"/>
    </source>
</evidence>
<evidence type="ECO:0000256" key="1">
    <source>
        <dbReference type="SAM" id="Coils"/>
    </source>
</evidence>
<feature type="coiled-coil region" evidence="1">
    <location>
        <begin position="277"/>
        <end position="332"/>
    </location>
</feature>
<accession>A0A1B0BZ96</accession>
<keyword evidence="1" id="KW-0175">Coiled coil</keyword>
<evidence type="ECO:0000256" key="2">
    <source>
        <dbReference type="SAM" id="MobiDB-lite"/>
    </source>
</evidence>
<sequence>TDSINFCERGNQVDSNTVQNKANEFGDLTSKQSGHRRPRSSYQFNWPQILSLPVARKLIMERSNVSGNNAIRNDSENAATALPTRKVPTEVMQKGDLQFSKNRPMMRGSHRKQLEKYRYSELSLDETTKFITQVNKVFLKRLREIDHEVPDNIKLKLIIYRNWVKILLKVNQLLITNMEKLDFEIAKQLKCAQRWCTDCCRSESRELLKCRKDIDSLIKLTQNVYYDNNWDTKGLCLETMSTSQIFSNIEKSVENIRRTGETVKVNVDKLFADVESKKRQECNIKILTAELGAKQEEVEKLRKQISIMEDKMQQVQEEIELKDEIIKKLDSTDVTVSKSDIRSFLSQALKFLSSKF</sequence>
<evidence type="ECO:0000313" key="3">
    <source>
        <dbReference type="EnsemblMetazoa" id="GPPI044921-PA"/>
    </source>
</evidence>
<protein>
    <submittedName>
        <fullName evidence="3">Uncharacterized protein</fullName>
    </submittedName>
</protein>
<proteinExistence type="predicted"/>
<keyword evidence="4" id="KW-1185">Reference proteome</keyword>